<evidence type="ECO:0000256" key="1">
    <source>
        <dbReference type="SAM" id="Coils"/>
    </source>
</evidence>
<evidence type="ECO:0000313" key="4">
    <source>
        <dbReference type="Proteomes" id="UP000005824"/>
    </source>
</evidence>
<reference evidence="3 4" key="1">
    <citation type="journal article" date="2011" name="J. Bacteriol.">
        <title>Genome sequence of Chthoniobacter flavus Ellin428, an aerobic heterotrophic soil bacterium.</title>
        <authorList>
            <person name="Kant R."/>
            <person name="van Passel M.W."/>
            <person name="Palva A."/>
            <person name="Lucas S."/>
            <person name="Lapidus A."/>
            <person name="Glavina Del Rio T."/>
            <person name="Dalin E."/>
            <person name="Tice H."/>
            <person name="Bruce D."/>
            <person name="Goodwin L."/>
            <person name="Pitluck S."/>
            <person name="Larimer F.W."/>
            <person name="Land M.L."/>
            <person name="Hauser L."/>
            <person name="Sangwan P."/>
            <person name="de Vos W.M."/>
            <person name="Janssen P.H."/>
            <person name="Smidt H."/>
        </authorList>
    </citation>
    <scope>NUCLEOTIDE SEQUENCE [LARGE SCALE GENOMIC DNA]</scope>
    <source>
        <strain evidence="3 4">Ellin428</strain>
    </source>
</reference>
<name>B4D628_9BACT</name>
<dbReference type="EMBL" id="ABVL01000014">
    <property type="protein sequence ID" value="EDY18231.1"/>
    <property type="molecule type" value="Genomic_DNA"/>
</dbReference>
<dbReference type="AlphaFoldDB" id="B4D628"/>
<protein>
    <submittedName>
        <fullName evidence="3">Uncharacterized protein</fullName>
    </submittedName>
</protein>
<comment type="caution">
    <text evidence="3">The sequence shown here is derived from an EMBL/GenBank/DDBJ whole genome shotgun (WGS) entry which is preliminary data.</text>
</comment>
<keyword evidence="2" id="KW-0732">Signal</keyword>
<organism evidence="3 4">
    <name type="scientific">Chthoniobacter flavus Ellin428</name>
    <dbReference type="NCBI Taxonomy" id="497964"/>
    <lineage>
        <taxon>Bacteria</taxon>
        <taxon>Pseudomonadati</taxon>
        <taxon>Verrucomicrobiota</taxon>
        <taxon>Spartobacteria</taxon>
        <taxon>Chthoniobacterales</taxon>
        <taxon>Chthoniobacteraceae</taxon>
        <taxon>Chthoniobacter</taxon>
    </lineage>
</organism>
<evidence type="ECO:0000256" key="2">
    <source>
        <dbReference type="SAM" id="SignalP"/>
    </source>
</evidence>
<proteinExistence type="predicted"/>
<dbReference type="Proteomes" id="UP000005824">
    <property type="component" value="Unassembled WGS sequence"/>
</dbReference>
<gene>
    <name evidence="3" type="ORF">CfE428DRAFT_4367</name>
</gene>
<dbReference type="InParanoid" id="B4D628"/>
<dbReference type="STRING" id="497964.CfE428DRAFT_4367"/>
<feature type="coiled-coil region" evidence="1">
    <location>
        <begin position="84"/>
        <end position="111"/>
    </location>
</feature>
<feature type="chain" id="PRO_5002800487" evidence="2">
    <location>
        <begin position="22"/>
        <end position="187"/>
    </location>
</feature>
<dbReference type="RefSeq" id="WP_006981691.1">
    <property type="nucleotide sequence ID" value="NZ_ABVL01000014.1"/>
</dbReference>
<keyword evidence="1" id="KW-0175">Coiled coil</keyword>
<keyword evidence="4" id="KW-1185">Reference proteome</keyword>
<feature type="signal peptide" evidence="2">
    <location>
        <begin position="1"/>
        <end position="21"/>
    </location>
</feature>
<sequence>MQRAFLSLLVATLVFGGSAGARDIKTLSGDVFKNIEVRSKDATGIQIMHDDGVTFLDFKNMSEADQKDFGYNVETYAEGWKQKFEAERQRREAAELAAQQALARARALAAQNQANANASTPETYRPTNQTGLEVTVDSPGFTYDGYPVGGFVVPGFSTIIPGRMRGGVPYRNGYSGATIGPVEVRRR</sequence>
<accession>B4D628</accession>
<evidence type="ECO:0000313" key="3">
    <source>
        <dbReference type="EMBL" id="EDY18231.1"/>
    </source>
</evidence>